<feature type="transmembrane region" description="Helical" evidence="2">
    <location>
        <begin position="441"/>
        <end position="466"/>
    </location>
</feature>
<accession>A0A9D4GIL4</accession>
<feature type="region of interest" description="Disordered" evidence="1">
    <location>
        <begin position="37"/>
        <end position="56"/>
    </location>
</feature>
<evidence type="ECO:0000313" key="3">
    <source>
        <dbReference type="EMBL" id="KAH3816119.1"/>
    </source>
</evidence>
<keyword evidence="2" id="KW-0812">Transmembrane</keyword>
<keyword evidence="4" id="KW-1185">Reference proteome</keyword>
<dbReference type="Proteomes" id="UP000828390">
    <property type="component" value="Unassembled WGS sequence"/>
</dbReference>
<proteinExistence type="predicted"/>
<gene>
    <name evidence="3" type="ORF">DPMN_117627</name>
</gene>
<protein>
    <submittedName>
        <fullName evidence="3">Uncharacterized protein</fullName>
    </submittedName>
</protein>
<evidence type="ECO:0000313" key="4">
    <source>
        <dbReference type="Proteomes" id="UP000828390"/>
    </source>
</evidence>
<feature type="compositionally biased region" description="Polar residues" evidence="1">
    <location>
        <begin position="45"/>
        <end position="56"/>
    </location>
</feature>
<organism evidence="3 4">
    <name type="scientific">Dreissena polymorpha</name>
    <name type="common">Zebra mussel</name>
    <name type="synonym">Mytilus polymorpha</name>
    <dbReference type="NCBI Taxonomy" id="45954"/>
    <lineage>
        <taxon>Eukaryota</taxon>
        <taxon>Metazoa</taxon>
        <taxon>Spiralia</taxon>
        <taxon>Lophotrochozoa</taxon>
        <taxon>Mollusca</taxon>
        <taxon>Bivalvia</taxon>
        <taxon>Autobranchia</taxon>
        <taxon>Heteroconchia</taxon>
        <taxon>Euheterodonta</taxon>
        <taxon>Imparidentia</taxon>
        <taxon>Neoheterodontei</taxon>
        <taxon>Myida</taxon>
        <taxon>Dreissenoidea</taxon>
        <taxon>Dreissenidae</taxon>
        <taxon>Dreissena</taxon>
    </lineage>
</organism>
<keyword evidence="2" id="KW-0472">Membrane</keyword>
<comment type="caution">
    <text evidence="3">The sequence shown here is derived from an EMBL/GenBank/DDBJ whole genome shotgun (WGS) entry which is preliminary data.</text>
</comment>
<reference evidence="3" key="2">
    <citation type="submission" date="2020-11" db="EMBL/GenBank/DDBJ databases">
        <authorList>
            <person name="McCartney M.A."/>
            <person name="Auch B."/>
            <person name="Kono T."/>
            <person name="Mallez S."/>
            <person name="Becker A."/>
            <person name="Gohl D.M."/>
            <person name="Silverstein K.A.T."/>
            <person name="Koren S."/>
            <person name="Bechman K.B."/>
            <person name="Herman A."/>
            <person name="Abrahante J.E."/>
            <person name="Garbe J."/>
        </authorList>
    </citation>
    <scope>NUCLEOTIDE SEQUENCE</scope>
    <source>
        <strain evidence="3">Duluth1</strain>
        <tissue evidence="3">Whole animal</tissue>
    </source>
</reference>
<keyword evidence="2" id="KW-1133">Transmembrane helix</keyword>
<evidence type="ECO:0000256" key="1">
    <source>
        <dbReference type="SAM" id="MobiDB-lite"/>
    </source>
</evidence>
<name>A0A9D4GIL4_DREPO</name>
<dbReference type="EMBL" id="JAIWYP010000005">
    <property type="protein sequence ID" value="KAH3816119.1"/>
    <property type="molecule type" value="Genomic_DNA"/>
</dbReference>
<evidence type="ECO:0000256" key="2">
    <source>
        <dbReference type="SAM" id="Phobius"/>
    </source>
</evidence>
<reference evidence="3" key="1">
    <citation type="journal article" date="2019" name="bioRxiv">
        <title>The Genome of the Zebra Mussel, Dreissena polymorpha: A Resource for Invasive Species Research.</title>
        <authorList>
            <person name="McCartney M.A."/>
            <person name="Auch B."/>
            <person name="Kono T."/>
            <person name="Mallez S."/>
            <person name="Zhang Y."/>
            <person name="Obille A."/>
            <person name="Becker A."/>
            <person name="Abrahante J.E."/>
            <person name="Garbe J."/>
            <person name="Badalamenti J.P."/>
            <person name="Herman A."/>
            <person name="Mangelson H."/>
            <person name="Liachko I."/>
            <person name="Sullivan S."/>
            <person name="Sone E.D."/>
            <person name="Koren S."/>
            <person name="Silverstein K.A.T."/>
            <person name="Beckman K.B."/>
            <person name="Gohl D.M."/>
        </authorList>
    </citation>
    <scope>NUCLEOTIDE SEQUENCE</scope>
    <source>
        <strain evidence="3">Duluth1</strain>
        <tissue evidence="3">Whole animal</tissue>
    </source>
</reference>
<sequence>MDAELTLTLNKPKSKFQSFPDLNKIEATKLDDHYSKIHMDKQKPTKQSMSSSRVQTRKINSIDRNNANLVKWKSCSVWQAIPKTVDNQNHKNLIGTYNAKLDFETGSQKVIFRPEDKVTIHNRDYLSLLSEEAVPCSVDNGMLAVTETEHDLQKQFKDFVEKAETGKHNDTGLVLHSSDMNRIAKVGKPRLKGNRRLESRHKLSTNGESCNGKRCNPHQLETIRETDHNIKIEDKEARKIWEDIDAIVFNIPKCMSFHAWHKNKFENMPCFSDTNTTPEKLGKYAESIELHPRFYLTNRNLDTMNSSLMKEILRKSDDNEETNKAVERILKDQPLNSKVGSQNHRRYKRLNVYNDVIPHEIDVPVESISPTGTVHTGTVNLLAWDTNTAKSELISSNKGKNVHFLSCDKIFPLEELGVRPFVVPQYCCQGHHNTLYICCLYMLRLLTIVIKDLWITFILLTFIVVFNDSIGYWPDESWSGGCDECNEPGTY</sequence>
<dbReference type="AlphaFoldDB" id="A0A9D4GIL4"/>